<comment type="similarity">
    <text evidence="2">Belongs to the DivIVA family.</text>
</comment>
<dbReference type="GO" id="GO:0005737">
    <property type="term" value="C:cytoplasm"/>
    <property type="evidence" value="ECO:0007669"/>
    <property type="project" value="UniProtKB-SubCell"/>
</dbReference>
<evidence type="ECO:0000256" key="1">
    <source>
        <dbReference type="ARBA" id="ARBA00004496"/>
    </source>
</evidence>
<comment type="subcellular location">
    <subcellularLocation>
        <location evidence="1">Cytoplasm</location>
    </subcellularLocation>
</comment>
<dbReference type="InterPro" id="IPR019933">
    <property type="entry name" value="DivIVA_domain"/>
</dbReference>
<dbReference type="PANTHER" id="PTHR35794:SF2">
    <property type="entry name" value="CELL DIVISION PROTEIN DIVIVA"/>
    <property type="match status" value="1"/>
</dbReference>
<accession>A0A2J6NKV6</accession>
<proteinExistence type="inferred from homology"/>
<dbReference type="NCBIfam" id="TIGR03544">
    <property type="entry name" value="DivI1A_domain"/>
    <property type="match status" value="1"/>
</dbReference>
<dbReference type="RefSeq" id="WP_104689266.1">
    <property type="nucleotide sequence ID" value="NZ_JBKTHY010000012.1"/>
</dbReference>
<evidence type="ECO:0000256" key="7">
    <source>
        <dbReference type="SAM" id="Coils"/>
    </source>
</evidence>
<evidence type="ECO:0000256" key="3">
    <source>
        <dbReference type="ARBA" id="ARBA00022490"/>
    </source>
</evidence>
<evidence type="ECO:0000256" key="2">
    <source>
        <dbReference type="ARBA" id="ARBA00009008"/>
    </source>
</evidence>
<comment type="caution">
    <text evidence="9">The sequence shown here is derived from an EMBL/GenBank/DDBJ whole genome shotgun (WGS) entry which is preliminary data.</text>
</comment>
<dbReference type="Pfam" id="PF05103">
    <property type="entry name" value="DivIVA"/>
    <property type="match status" value="1"/>
</dbReference>
<evidence type="ECO:0000256" key="6">
    <source>
        <dbReference type="ARBA" id="ARBA00023306"/>
    </source>
</evidence>
<dbReference type="OrthoDB" id="9815492at2"/>
<dbReference type="GO" id="GO:0051301">
    <property type="term" value="P:cell division"/>
    <property type="evidence" value="ECO:0007669"/>
    <property type="project" value="UniProtKB-KW"/>
</dbReference>
<keyword evidence="6" id="KW-0131">Cell cycle</keyword>
<dbReference type="AlphaFoldDB" id="A0A2J6NKV6"/>
<feature type="compositionally biased region" description="Polar residues" evidence="8">
    <location>
        <begin position="215"/>
        <end position="229"/>
    </location>
</feature>
<dbReference type="EMBL" id="PNFV01000012">
    <property type="protein sequence ID" value="PMB81975.1"/>
    <property type="molecule type" value="Genomic_DNA"/>
</dbReference>
<name>A0A2J6NKV6_9LACO</name>
<feature type="coiled-coil region" evidence="7">
    <location>
        <begin position="29"/>
        <end position="56"/>
    </location>
</feature>
<evidence type="ECO:0000313" key="10">
    <source>
        <dbReference type="Proteomes" id="UP000239920"/>
    </source>
</evidence>
<feature type="region of interest" description="Disordered" evidence="8">
    <location>
        <begin position="181"/>
        <end position="244"/>
    </location>
</feature>
<dbReference type="Proteomes" id="UP000239920">
    <property type="component" value="Unassembled WGS sequence"/>
</dbReference>
<organism evidence="9 10">
    <name type="scientific">Limosilactobacillus pontis</name>
    <dbReference type="NCBI Taxonomy" id="35787"/>
    <lineage>
        <taxon>Bacteria</taxon>
        <taxon>Bacillati</taxon>
        <taxon>Bacillota</taxon>
        <taxon>Bacilli</taxon>
        <taxon>Lactobacillales</taxon>
        <taxon>Lactobacillaceae</taxon>
        <taxon>Limosilactobacillus</taxon>
    </lineage>
</organism>
<protein>
    <submittedName>
        <fullName evidence="9">Cell division protein DivIVA</fullName>
    </submittedName>
</protein>
<evidence type="ECO:0000313" key="9">
    <source>
        <dbReference type="EMBL" id="PMB81975.1"/>
    </source>
</evidence>
<dbReference type="InterPro" id="IPR007793">
    <property type="entry name" value="DivIVA_fam"/>
</dbReference>
<evidence type="ECO:0000256" key="4">
    <source>
        <dbReference type="ARBA" id="ARBA00022618"/>
    </source>
</evidence>
<reference evidence="9 10" key="1">
    <citation type="submission" date="2017-09" db="EMBL/GenBank/DDBJ databases">
        <title>Bacterial strain isolated from the female urinary microbiota.</title>
        <authorList>
            <person name="Thomas-White K."/>
            <person name="Kumar N."/>
            <person name="Forster S."/>
            <person name="Putonti C."/>
            <person name="Lawley T."/>
            <person name="Wolfe A.J."/>
        </authorList>
    </citation>
    <scope>NUCLEOTIDE SEQUENCE [LARGE SCALE GENOMIC DNA]</scope>
    <source>
        <strain evidence="9 10">UMB0683</strain>
    </source>
</reference>
<dbReference type="PANTHER" id="PTHR35794">
    <property type="entry name" value="CELL DIVISION PROTEIN DIVIVA"/>
    <property type="match status" value="1"/>
</dbReference>
<keyword evidence="5 7" id="KW-0175">Coiled coil</keyword>
<keyword evidence="4 9" id="KW-0132">Cell division</keyword>
<sequence length="244" mass="27101">MGLTIDQINNQDFSTKMRGYNQDEVKAFIQEVSQTVQELTEKNNALQEAIKADEEKLKYFTELKDSLNKSILVAQEAADKVKTNAKREADIMIREAQKQATDIVSEANEKSNQVIETSAEDTRKLTTETNDLKKQTRIFRQRLQVMLESQLEVVKSDEWDKLLATDNTDKYDEIQKILGASLDKHSDDSVESSTTSSDTQPVAGDQPAVEPTDAGSESSAVDSQASDAGQTVVVFPDDDSDADK</sequence>
<keyword evidence="3" id="KW-0963">Cytoplasm</keyword>
<evidence type="ECO:0000256" key="8">
    <source>
        <dbReference type="SAM" id="MobiDB-lite"/>
    </source>
</evidence>
<dbReference type="Gene3D" id="6.10.250.660">
    <property type="match status" value="1"/>
</dbReference>
<gene>
    <name evidence="9" type="ORF">CK797_08150</name>
</gene>
<evidence type="ECO:0000256" key="5">
    <source>
        <dbReference type="ARBA" id="ARBA00023054"/>
    </source>
</evidence>